<sequence>MRCTGVFRILLVGTIMLLAWYTVHLYAQLYDRLQIEPPVEEKKDAPASIVEHKNGEKIKVEVEDPDKLIDKESIKKAEEEWDKRQQENPVVKKKMQKNPCTVSMGCSKSEVSFKIITGAANVIGPSVCLNESILMKNSLNNVDRGMNVAVIDGNTGKSTKQLVFDLYGKDSTELKNFLKALKPNEVIMVTTYDDAAFKLDNEAKAMLEEIGSHQAAKLSFRDNWIFVGGKNIKHRNAFEQIATNDKEKNKYGDWPEAIVLEGCLPLLS</sequence>
<dbReference type="EMBL" id="LR785043">
    <property type="protein sequence ID" value="CAB3244494.1"/>
    <property type="molecule type" value="mRNA"/>
</dbReference>
<keyword evidence="6" id="KW-0812">Transmembrane</keyword>
<evidence type="ECO:0000256" key="2">
    <source>
        <dbReference type="ARBA" id="ARBA00010905"/>
    </source>
</evidence>
<evidence type="ECO:0000256" key="1">
    <source>
        <dbReference type="ARBA" id="ARBA00004613"/>
    </source>
</evidence>
<dbReference type="PANTHER" id="PTHR14592">
    <property type="entry name" value="UNCHARACTERIZED FAM3"/>
    <property type="match status" value="1"/>
</dbReference>
<dbReference type="InterPro" id="IPR039477">
    <property type="entry name" value="ILEI/PANDER_dom"/>
</dbReference>
<proteinExistence type="evidence at transcript level"/>
<reference evidence="8" key="1">
    <citation type="submission" date="2020-04" db="EMBL/GenBank/DDBJ databases">
        <authorList>
            <person name="Neveu A P."/>
        </authorList>
    </citation>
    <scope>NUCLEOTIDE SEQUENCE</scope>
    <source>
        <tissue evidence="8">Whole embryo</tissue>
    </source>
</reference>
<organism evidence="8">
    <name type="scientific">Phallusia mammillata</name>
    <dbReference type="NCBI Taxonomy" id="59560"/>
    <lineage>
        <taxon>Eukaryota</taxon>
        <taxon>Metazoa</taxon>
        <taxon>Chordata</taxon>
        <taxon>Tunicata</taxon>
        <taxon>Ascidiacea</taxon>
        <taxon>Phlebobranchia</taxon>
        <taxon>Ascidiidae</taxon>
        <taxon>Phallusia</taxon>
    </lineage>
</organism>
<dbReference type="GO" id="GO:0005576">
    <property type="term" value="C:extracellular region"/>
    <property type="evidence" value="ECO:0007669"/>
    <property type="project" value="UniProtKB-SubCell"/>
</dbReference>
<gene>
    <name evidence="8" type="primary">Fam3d</name>
</gene>
<feature type="transmembrane region" description="Helical" evidence="6">
    <location>
        <begin position="6"/>
        <end position="27"/>
    </location>
</feature>
<keyword evidence="6" id="KW-1133">Transmembrane helix</keyword>
<evidence type="ECO:0000259" key="7">
    <source>
        <dbReference type="Pfam" id="PF15711"/>
    </source>
</evidence>
<evidence type="ECO:0000256" key="4">
    <source>
        <dbReference type="ARBA" id="ARBA00022729"/>
    </source>
</evidence>
<keyword evidence="5" id="KW-1015">Disulfide bond</keyword>
<dbReference type="AlphaFoldDB" id="A0A6F9DDA5"/>
<keyword evidence="6" id="KW-0472">Membrane</keyword>
<evidence type="ECO:0000256" key="3">
    <source>
        <dbReference type="ARBA" id="ARBA00022525"/>
    </source>
</evidence>
<keyword evidence="3" id="KW-0964">Secreted</keyword>
<evidence type="ECO:0000313" key="8">
    <source>
        <dbReference type="EMBL" id="CAB3244494.1"/>
    </source>
</evidence>
<name>A0A6F9DDA5_9ASCI</name>
<dbReference type="Pfam" id="PF15711">
    <property type="entry name" value="ILEI"/>
    <property type="match status" value="1"/>
</dbReference>
<evidence type="ECO:0000256" key="5">
    <source>
        <dbReference type="ARBA" id="ARBA00023157"/>
    </source>
</evidence>
<dbReference type="InterPro" id="IPR039220">
    <property type="entry name" value="FAM3"/>
</dbReference>
<dbReference type="PROSITE" id="PS52031">
    <property type="entry name" value="GG_LECTIN"/>
    <property type="match status" value="1"/>
</dbReference>
<feature type="domain" description="ILEI/PANDER" evidence="7">
    <location>
        <begin position="144"/>
        <end position="231"/>
    </location>
</feature>
<comment type="similarity">
    <text evidence="2">Belongs to the FAM3 family.</text>
</comment>
<protein>
    <submittedName>
        <fullName evidence="8">Protein FAM3D</fullName>
    </submittedName>
</protein>
<keyword evidence="4" id="KW-0732">Signal</keyword>
<accession>A0A6F9DDA5</accession>
<evidence type="ECO:0000256" key="6">
    <source>
        <dbReference type="SAM" id="Phobius"/>
    </source>
</evidence>
<comment type="subcellular location">
    <subcellularLocation>
        <location evidence="1">Secreted</location>
    </subcellularLocation>
</comment>